<name>A0A1S9RJ96_PENBI</name>
<feature type="compositionally biased region" description="Low complexity" evidence="2">
    <location>
        <begin position="513"/>
        <end position="522"/>
    </location>
</feature>
<feature type="compositionally biased region" description="Polar residues" evidence="2">
    <location>
        <begin position="437"/>
        <end position="451"/>
    </location>
</feature>
<evidence type="ECO:0008006" key="5">
    <source>
        <dbReference type="Google" id="ProtNLM"/>
    </source>
</evidence>
<dbReference type="Proteomes" id="UP000190744">
    <property type="component" value="Unassembled WGS sequence"/>
</dbReference>
<evidence type="ECO:0000256" key="2">
    <source>
        <dbReference type="SAM" id="MobiDB-lite"/>
    </source>
</evidence>
<accession>A0A1S9RJ96</accession>
<comment type="caution">
    <text evidence="3">The sequence shown here is derived from an EMBL/GenBank/DDBJ whole genome shotgun (WGS) entry which is preliminary data.</text>
</comment>
<gene>
    <name evidence="3" type="ORF">PEBR_31462</name>
</gene>
<evidence type="ECO:0000313" key="4">
    <source>
        <dbReference type="Proteomes" id="UP000190744"/>
    </source>
</evidence>
<proteinExistence type="predicted"/>
<organism evidence="3 4">
    <name type="scientific">Penicillium brasilianum</name>
    <dbReference type="NCBI Taxonomy" id="104259"/>
    <lineage>
        <taxon>Eukaryota</taxon>
        <taxon>Fungi</taxon>
        <taxon>Dikarya</taxon>
        <taxon>Ascomycota</taxon>
        <taxon>Pezizomycotina</taxon>
        <taxon>Eurotiomycetes</taxon>
        <taxon>Eurotiomycetidae</taxon>
        <taxon>Eurotiales</taxon>
        <taxon>Aspergillaceae</taxon>
        <taxon>Penicillium</taxon>
    </lineage>
</organism>
<feature type="compositionally biased region" description="Basic residues" evidence="2">
    <location>
        <begin position="261"/>
        <end position="271"/>
    </location>
</feature>
<feature type="compositionally biased region" description="Polar residues" evidence="2">
    <location>
        <begin position="680"/>
        <end position="699"/>
    </location>
</feature>
<reference evidence="4" key="1">
    <citation type="submission" date="2015-09" db="EMBL/GenBank/DDBJ databases">
        <authorList>
            <person name="Fill T.P."/>
            <person name="Baretta J.F."/>
            <person name="de Almeida L.G."/>
            <person name="Rocha M."/>
            <person name="de Souza D.H."/>
            <person name="Malavazi I."/>
            <person name="Cerdeira L.T."/>
            <person name="Hong H."/>
            <person name="Samborskyy M."/>
            <person name="de Vasconcelos A.T."/>
            <person name="Leadlay P."/>
            <person name="Rodrigues-Filho E."/>
        </authorList>
    </citation>
    <scope>NUCLEOTIDE SEQUENCE [LARGE SCALE GENOMIC DNA]</scope>
    <source>
        <strain evidence="4">LaBioMMi 136</strain>
    </source>
</reference>
<feature type="region of interest" description="Disordered" evidence="2">
    <location>
        <begin position="918"/>
        <end position="937"/>
    </location>
</feature>
<feature type="region of interest" description="Disordered" evidence="2">
    <location>
        <begin position="242"/>
        <end position="271"/>
    </location>
</feature>
<keyword evidence="1" id="KW-0175">Coiled coil</keyword>
<feature type="region of interest" description="Disordered" evidence="2">
    <location>
        <begin position="383"/>
        <end position="522"/>
    </location>
</feature>
<protein>
    <recommendedName>
        <fullName evidence="5">C2H2-type domain-containing protein</fullName>
    </recommendedName>
</protein>
<sequence length="1050" mass="115945">MSQPWHPGLLPEMSPSYYFTALPEQAEDQTYEFSGISMEYSWPVHNAAYHPTMTQQQDPNSLPPGTASGQHTPLNSSQASIWSGPPPPVYTESTSVSGPPSEGVPDNASHAQYPPFYREEQVPVDPHSQVDPLQGIDPRNPYPTQQEIPQQLPADLRDPRDGNAEHVIAATPNAVPPEPASQRIPTRPGIGIPNQGVDDTEVISTIRHLVRGVMTRNPNPQSSSPSVQGLGSIRREITEYFDSIRRRQMPPPTEVSSARQPGRRQKDSKKKHYYRCIVDDCDFSSQNKATCKRHVEDQHYPSVEYHCHRDNNRCTSLTTPLHRRDKIVEHYKNHHQEFPSNDIIENHKVSLPCEPVCICGKSVHDWNAFYQCFVEHCECESPSVDHDSQDTPGPPNKRRRDDSNGGSSDRGTGNGGSASYRQGYGHSGNVNGGGQHYSFSGVSGNQLSNGDSRPILRARSVSDSYDGRPKASQPYQATEESPPMSESQPSGFGSNQRGRSKKKSTRPPLDLRGLQGQGSSQSSVNNCKTCGHVFNACSTCCDSPPSADRCHMCPPMERTQAVHVSKSHADLVLSQSLLMGQDMRFADPLHFNPQAGPDIPTTVSPPLYITMEQYDWQINQARQEHAQAQGMIPRANRQQSFFQGNQSYMAGAVHEVQVRGMSELEMEISIMDSKSKGDSNKSQGSSTWSVSLPFRSSPQPLRGSKSFLSGPPLPLRKPLTGTSSISAGDPLTSIGMEITTREVIGPLSLDNPSSGCRCPCRTRPQAMYFARGRLDIAPGRMIEVDFQMLPEARGMKPRGGIGHPLRTRIHVVVKMLRLRTAARSTSDKHKKETCAAFKEALEATVYGPDAATTTEQEDTKLVALENSGYDWEAESVAESVNTEYTQASTCTDITVPTASNLPRPPSLIFSRTSSYTDLTLPSRPSSPAIPGYRPKSPYTDLKLHTRARSRSPLRWSLDDDTLSNEELPIQDVGLYEKEEELALDSDLRSSLDRLSRWTGGVPADELRSGVSAWNPERVCQYLLGHSLSVIFSQASRDNGLNPSWDKKPSF</sequence>
<dbReference type="EMBL" id="LJBN01000172">
    <property type="protein sequence ID" value="OOQ85118.1"/>
    <property type="molecule type" value="Genomic_DNA"/>
</dbReference>
<feature type="compositionally biased region" description="Polar residues" evidence="2">
    <location>
        <begin position="67"/>
        <end position="81"/>
    </location>
</feature>
<evidence type="ECO:0000256" key="1">
    <source>
        <dbReference type="SAM" id="Coils"/>
    </source>
</evidence>
<dbReference type="AlphaFoldDB" id="A0A1S9RJ96"/>
<feature type="compositionally biased region" description="Low complexity" evidence="2">
    <location>
        <begin position="479"/>
        <end position="490"/>
    </location>
</feature>
<feature type="coiled-coil region" evidence="1">
    <location>
        <begin position="611"/>
        <end position="638"/>
    </location>
</feature>
<evidence type="ECO:0000313" key="3">
    <source>
        <dbReference type="EMBL" id="OOQ85118.1"/>
    </source>
</evidence>
<feature type="region of interest" description="Disordered" evidence="2">
    <location>
        <begin position="173"/>
        <end position="197"/>
    </location>
</feature>
<feature type="region of interest" description="Disordered" evidence="2">
    <location>
        <begin position="53"/>
        <end position="107"/>
    </location>
</feature>
<feature type="region of interest" description="Disordered" evidence="2">
    <location>
        <begin position="673"/>
        <end position="731"/>
    </location>
</feature>